<feature type="compositionally biased region" description="Basic and acidic residues" evidence="5">
    <location>
        <begin position="278"/>
        <end position="298"/>
    </location>
</feature>
<keyword evidence="3" id="KW-0694">RNA-binding</keyword>
<dbReference type="CDD" id="cd02870">
    <property type="entry name" value="PseudoU_synth_RsuA_like"/>
    <property type="match status" value="1"/>
</dbReference>
<dbReference type="InterPro" id="IPR050343">
    <property type="entry name" value="RsuA_PseudoU_synthase"/>
</dbReference>
<dbReference type="EMBL" id="CP107006">
    <property type="protein sequence ID" value="UYQ92268.1"/>
    <property type="molecule type" value="Genomic_DNA"/>
</dbReference>
<proteinExistence type="inferred from homology"/>
<dbReference type="SMART" id="SM00363">
    <property type="entry name" value="S4"/>
    <property type="match status" value="1"/>
</dbReference>
<dbReference type="Pfam" id="PF00849">
    <property type="entry name" value="PseudoU_synth_2"/>
    <property type="match status" value="1"/>
</dbReference>
<evidence type="ECO:0000313" key="7">
    <source>
        <dbReference type="EMBL" id="UYQ92268.1"/>
    </source>
</evidence>
<dbReference type="Proteomes" id="UP001162741">
    <property type="component" value="Chromosome"/>
</dbReference>
<evidence type="ECO:0000256" key="1">
    <source>
        <dbReference type="ARBA" id="ARBA00008348"/>
    </source>
</evidence>
<name>A0ABY6IY08_9BACT</name>
<dbReference type="CDD" id="cd00165">
    <property type="entry name" value="S4"/>
    <property type="match status" value="1"/>
</dbReference>
<dbReference type="SUPFAM" id="SSF55174">
    <property type="entry name" value="Alpha-L RNA-binding motif"/>
    <property type="match status" value="1"/>
</dbReference>
<dbReference type="PROSITE" id="PS01149">
    <property type="entry name" value="PSI_RSU"/>
    <property type="match status" value="1"/>
</dbReference>
<dbReference type="PROSITE" id="PS50889">
    <property type="entry name" value="S4"/>
    <property type="match status" value="1"/>
</dbReference>
<dbReference type="EC" id="5.4.99.-" evidence="4"/>
<evidence type="ECO:0000256" key="4">
    <source>
        <dbReference type="RuleBase" id="RU003887"/>
    </source>
</evidence>
<gene>
    <name evidence="7" type="ORF">MKQ68_19465</name>
</gene>
<evidence type="ECO:0000256" key="2">
    <source>
        <dbReference type="ARBA" id="ARBA00023235"/>
    </source>
</evidence>
<organism evidence="7 8">
    <name type="scientific">Chitinophaga horti</name>
    <dbReference type="NCBI Taxonomy" id="2920382"/>
    <lineage>
        <taxon>Bacteria</taxon>
        <taxon>Pseudomonadati</taxon>
        <taxon>Bacteroidota</taxon>
        <taxon>Chitinophagia</taxon>
        <taxon>Chitinophagales</taxon>
        <taxon>Chitinophagaceae</taxon>
        <taxon>Chitinophaga</taxon>
    </lineage>
</organism>
<evidence type="ECO:0000256" key="5">
    <source>
        <dbReference type="SAM" id="MobiDB-lite"/>
    </source>
</evidence>
<dbReference type="InterPro" id="IPR006145">
    <property type="entry name" value="PsdUridine_synth_RsuA/RluA"/>
</dbReference>
<dbReference type="InterPro" id="IPR018496">
    <property type="entry name" value="PsdUridine_synth_RsuA/RluB_CS"/>
</dbReference>
<dbReference type="Gene3D" id="3.30.70.580">
    <property type="entry name" value="Pseudouridine synthase I, catalytic domain, N-terminal subdomain"/>
    <property type="match status" value="1"/>
</dbReference>
<sequence>MKKNKPGISKSTGKGFSPFKENKSDARKTDSARPFAKFEKKPKEQFRDNDSDDASDKKPFRGDRKPFEKKASGDRKPFDKKPFGDRDKKPFDKSRKSFGDDDKPRRSFGDRDKKPFDKDRKPFGDRDKKPFDGERKSFGDREKKPFDGERKSFGDREKKPFDGERKSFGDREKKPFDGERKSFGDREKKPFDGERKSFGDREKKPFDKDRKSFGDKDKKSFSKDKDARKGRKGADDKPKSFFDGIDIWASDKPKRDDLREDLPDFSKTIDDNWTDDAPYGKEGEKAEKGRRPEGKETRGTISRRKKTEDDRKPGRKRIEVRDKNAPKESSDEMPLNKYLAHSGLCSRRKAVDYIKDGKVTVNGVQVLEPATKVTPRDLVKLNEKKLTISKNLVYVLLNKPKGYITTTDDPEGRQTVMELVADATDERVFPVGRLDRNTSGLLLLTNDGDLAQKLAHPKHNIKKIYHVGLDKPLTKADFEKILQGVELEDGVANVDALGYVDNKDKSQIGIEIHSGKNRIVRRIFEHLEYKVEKLDRVMYAGLTKKNINRGKWRFLTEKEVILLKHFK</sequence>
<feature type="compositionally biased region" description="Basic and acidic residues" evidence="5">
    <location>
        <begin position="249"/>
        <end position="270"/>
    </location>
</feature>
<feature type="region of interest" description="Disordered" evidence="5">
    <location>
        <begin position="1"/>
        <end position="332"/>
    </location>
</feature>
<dbReference type="InterPro" id="IPR000748">
    <property type="entry name" value="PsdUridine_synth_RsuA/RluB/E/F"/>
</dbReference>
<dbReference type="PANTHER" id="PTHR47683">
    <property type="entry name" value="PSEUDOURIDINE SYNTHASE FAMILY PROTEIN-RELATED"/>
    <property type="match status" value="1"/>
</dbReference>
<feature type="compositionally biased region" description="Basic and acidic residues" evidence="5">
    <location>
        <begin position="20"/>
        <end position="240"/>
    </location>
</feature>
<dbReference type="Pfam" id="PF01479">
    <property type="entry name" value="S4"/>
    <property type="match status" value="1"/>
</dbReference>
<dbReference type="InterPro" id="IPR020094">
    <property type="entry name" value="TruA/RsuA/RluB/E/F_N"/>
</dbReference>
<dbReference type="SUPFAM" id="SSF55120">
    <property type="entry name" value="Pseudouridine synthase"/>
    <property type="match status" value="1"/>
</dbReference>
<protein>
    <recommendedName>
        <fullName evidence="4">Pseudouridine synthase</fullName>
        <ecNumber evidence="4">5.4.99.-</ecNumber>
    </recommendedName>
</protein>
<dbReference type="InterPro" id="IPR002942">
    <property type="entry name" value="S4_RNA-bd"/>
</dbReference>
<comment type="similarity">
    <text evidence="1 4">Belongs to the pseudouridine synthase RsuA family.</text>
</comment>
<dbReference type="RefSeq" id="WP_264280560.1">
    <property type="nucleotide sequence ID" value="NZ_CP107006.1"/>
</dbReference>
<dbReference type="InterPro" id="IPR020103">
    <property type="entry name" value="PsdUridine_synth_cat_dom_sf"/>
</dbReference>
<accession>A0ABY6IY08</accession>
<keyword evidence="2 4" id="KW-0413">Isomerase</keyword>
<dbReference type="NCBIfam" id="TIGR00093">
    <property type="entry name" value="pseudouridine synthase"/>
    <property type="match status" value="1"/>
</dbReference>
<keyword evidence="8" id="KW-1185">Reference proteome</keyword>
<feature type="domain" description="RNA-binding S4" evidence="6">
    <location>
        <begin position="333"/>
        <end position="393"/>
    </location>
</feature>
<reference evidence="7" key="1">
    <citation type="submission" date="2022-10" db="EMBL/GenBank/DDBJ databases">
        <title>Chitinophaga sp. nov., isolated from soil.</title>
        <authorList>
            <person name="Jeon C.O."/>
        </authorList>
    </citation>
    <scope>NUCLEOTIDE SEQUENCE</scope>
    <source>
        <strain evidence="7">R8</strain>
    </source>
</reference>
<feature type="compositionally biased region" description="Basic and acidic residues" evidence="5">
    <location>
        <begin position="306"/>
        <end position="330"/>
    </location>
</feature>
<dbReference type="PANTHER" id="PTHR47683:SF2">
    <property type="entry name" value="RNA-BINDING S4 DOMAIN-CONTAINING PROTEIN"/>
    <property type="match status" value="1"/>
</dbReference>
<evidence type="ECO:0000256" key="3">
    <source>
        <dbReference type="PROSITE-ProRule" id="PRU00182"/>
    </source>
</evidence>
<dbReference type="InterPro" id="IPR036986">
    <property type="entry name" value="S4_RNA-bd_sf"/>
</dbReference>
<dbReference type="InterPro" id="IPR042092">
    <property type="entry name" value="PsdUridine_s_RsuA/RluB/E/F_cat"/>
</dbReference>
<dbReference type="Gene3D" id="3.30.70.1560">
    <property type="entry name" value="Alpha-L RNA-binding motif"/>
    <property type="match status" value="1"/>
</dbReference>
<dbReference type="Gene3D" id="3.10.290.10">
    <property type="entry name" value="RNA-binding S4 domain"/>
    <property type="match status" value="1"/>
</dbReference>
<evidence type="ECO:0000313" key="8">
    <source>
        <dbReference type="Proteomes" id="UP001162741"/>
    </source>
</evidence>
<evidence type="ECO:0000259" key="6">
    <source>
        <dbReference type="SMART" id="SM00363"/>
    </source>
</evidence>